<dbReference type="Proteomes" id="UP000053676">
    <property type="component" value="Unassembled WGS sequence"/>
</dbReference>
<proteinExistence type="predicted"/>
<evidence type="ECO:0000256" key="3">
    <source>
        <dbReference type="ARBA" id="ARBA00022741"/>
    </source>
</evidence>
<evidence type="ECO:0008006" key="8">
    <source>
        <dbReference type="Google" id="ProtNLM"/>
    </source>
</evidence>
<dbReference type="PANTHER" id="PTHR24057">
    <property type="entry name" value="GLYCOGEN SYNTHASE KINASE-3 ALPHA"/>
    <property type="match status" value="1"/>
</dbReference>
<keyword evidence="7" id="KW-1185">Reference proteome</keyword>
<dbReference type="GO" id="GO:0030424">
    <property type="term" value="C:axon"/>
    <property type="evidence" value="ECO:0007669"/>
    <property type="project" value="TreeGrafter"/>
</dbReference>
<dbReference type="GO" id="GO:0004674">
    <property type="term" value="F:protein serine/threonine kinase activity"/>
    <property type="evidence" value="ECO:0007669"/>
    <property type="project" value="UniProtKB-KW"/>
</dbReference>
<organism evidence="6 7">
    <name type="scientific">Necator americanus</name>
    <name type="common">Human hookworm</name>
    <dbReference type="NCBI Taxonomy" id="51031"/>
    <lineage>
        <taxon>Eukaryota</taxon>
        <taxon>Metazoa</taxon>
        <taxon>Ecdysozoa</taxon>
        <taxon>Nematoda</taxon>
        <taxon>Chromadorea</taxon>
        <taxon>Rhabditida</taxon>
        <taxon>Rhabditina</taxon>
        <taxon>Rhabditomorpha</taxon>
        <taxon>Strongyloidea</taxon>
        <taxon>Ancylostomatidae</taxon>
        <taxon>Bunostominae</taxon>
        <taxon>Necator</taxon>
    </lineage>
</organism>
<keyword evidence="2" id="KW-0808">Transferase</keyword>
<dbReference type="InterPro" id="IPR050591">
    <property type="entry name" value="GSK-3"/>
</dbReference>
<evidence type="ECO:0000313" key="6">
    <source>
        <dbReference type="EMBL" id="ETN84207.1"/>
    </source>
</evidence>
<keyword evidence="4" id="KW-0418">Kinase</keyword>
<dbReference type="EMBL" id="KI657991">
    <property type="protein sequence ID" value="ETN84207.1"/>
    <property type="molecule type" value="Genomic_DNA"/>
</dbReference>
<evidence type="ECO:0000256" key="4">
    <source>
        <dbReference type="ARBA" id="ARBA00022777"/>
    </source>
</evidence>
<dbReference type="PANTHER" id="PTHR24057:SF18">
    <property type="entry name" value="SERINE_THREONINE-PROTEIN KINASE R03D7.5-RELATED"/>
    <property type="match status" value="1"/>
</dbReference>
<dbReference type="GO" id="GO:0005634">
    <property type="term" value="C:nucleus"/>
    <property type="evidence" value="ECO:0007669"/>
    <property type="project" value="TreeGrafter"/>
</dbReference>
<keyword evidence="5" id="KW-0067">ATP-binding</keyword>
<dbReference type="GO" id="GO:0030154">
    <property type="term" value="P:cell differentiation"/>
    <property type="evidence" value="ECO:0007669"/>
    <property type="project" value="TreeGrafter"/>
</dbReference>
<sequence>MRIMNRILADIWSAGCVLGEMVKGNVLFPGRDTKHQLKLIRRALGSPTDADMRSMKVPKPPDPLAERVAGTGLAAVPQFHVVQLNRIKRLF</sequence>
<keyword evidence="3" id="KW-0547">Nucleotide-binding</keyword>
<evidence type="ECO:0000313" key="7">
    <source>
        <dbReference type="Proteomes" id="UP000053676"/>
    </source>
</evidence>
<dbReference type="GO" id="GO:0090090">
    <property type="term" value="P:negative regulation of canonical Wnt signaling pathway"/>
    <property type="evidence" value="ECO:0007669"/>
    <property type="project" value="TreeGrafter"/>
</dbReference>
<dbReference type="OrthoDB" id="192887at2759"/>
<evidence type="ECO:0000256" key="1">
    <source>
        <dbReference type="ARBA" id="ARBA00022527"/>
    </source>
</evidence>
<dbReference type="InterPro" id="IPR011009">
    <property type="entry name" value="Kinase-like_dom_sf"/>
</dbReference>
<dbReference type="SUPFAM" id="SSF56112">
    <property type="entry name" value="Protein kinase-like (PK-like)"/>
    <property type="match status" value="1"/>
</dbReference>
<dbReference type="STRING" id="51031.W2TT17"/>
<name>W2TT17_NECAM</name>
<dbReference type="GO" id="GO:0005524">
    <property type="term" value="F:ATP binding"/>
    <property type="evidence" value="ECO:0007669"/>
    <property type="project" value="UniProtKB-KW"/>
</dbReference>
<evidence type="ECO:0000256" key="5">
    <source>
        <dbReference type="ARBA" id="ARBA00022840"/>
    </source>
</evidence>
<dbReference type="Gene3D" id="1.10.510.10">
    <property type="entry name" value="Transferase(Phosphotransferase) domain 1"/>
    <property type="match status" value="1"/>
</dbReference>
<protein>
    <recommendedName>
        <fullName evidence="8">Protein kinase domain-containing protein</fullName>
    </recommendedName>
</protein>
<reference evidence="7" key="1">
    <citation type="journal article" date="2014" name="Nat. Genet.">
        <title>Genome of the human hookworm Necator americanus.</title>
        <authorList>
            <person name="Tang Y.T."/>
            <person name="Gao X."/>
            <person name="Rosa B.A."/>
            <person name="Abubucker S."/>
            <person name="Hallsworth-Pepin K."/>
            <person name="Martin J."/>
            <person name="Tyagi R."/>
            <person name="Heizer E."/>
            <person name="Zhang X."/>
            <person name="Bhonagiri-Palsikar V."/>
            <person name="Minx P."/>
            <person name="Warren W.C."/>
            <person name="Wang Q."/>
            <person name="Zhan B."/>
            <person name="Hotez P.J."/>
            <person name="Sternberg P.W."/>
            <person name="Dougall A."/>
            <person name="Gaze S.T."/>
            <person name="Mulvenna J."/>
            <person name="Sotillo J."/>
            <person name="Ranganathan S."/>
            <person name="Rabelo E.M."/>
            <person name="Wilson R.K."/>
            <person name="Felgner P.L."/>
            <person name="Bethony J."/>
            <person name="Hawdon J.M."/>
            <person name="Gasser R.B."/>
            <person name="Loukas A."/>
            <person name="Mitreva M."/>
        </authorList>
    </citation>
    <scope>NUCLEOTIDE SEQUENCE [LARGE SCALE GENOMIC DNA]</scope>
</reference>
<dbReference type="GO" id="GO:0007165">
    <property type="term" value="P:signal transduction"/>
    <property type="evidence" value="ECO:0007669"/>
    <property type="project" value="TreeGrafter"/>
</dbReference>
<dbReference type="GO" id="GO:0005829">
    <property type="term" value="C:cytosol"/>
    <property type="evidence" value="ECO:0007669"/>
    <property type="project" value="TreeGrafter"/>
</dbReference>
<gene>
    <name evidence="6" type="ORF">NECAME_17207</name>
</gene>
<dbReference type="GO" id="GO:0032436">
    <property type="term" value="P:positive regulation of proteasomal ubiquitin-dependent protein catabolic process"/>
    <property type="evidence" value="ECO:0007669"/>
    <property type="project" value="TreeGrafter"/>
</dbReference>
<keyword evidence="1" id="KW-0723">Serine/threonine-protein kinase</keyword>
<dbReference type="AlphaFoldDB" id="W2TT17"/>
<dbReference type="GO" id="GO:0070507">
    <property type="term" value="P:regulation of microtubule cytoskeleton organization"/>
    <property type="evidence" value="ECO:0007669"/>
    <property type="project" value="TreeGrafter"/>
</dbReference>
<dbReference type="KEGG" id="nai:NECAME_17207"/>
<evidence type="ECO:0000256" key="2">
    <source>
        <dbReference type="ARBA" id="ARBA00022679"/>
    </source>
</evidence>
<accession>W2TT17</accession>